<protein>
    <submittedName>
        <fullName evidence="2">Class I SAM-dependent methyltransferase</fullName>
        <ecNumber evidence="2">2.1.-.-</ecNumber>
    </submittedName>
</protein>
<proteinExistence type="predicted"/>
<organism evidence="2 3">
    <name type="scientific">Vibrio ostreicida</name>
    <dbReference type="NCBI Taxonomy" id="526588"/>
    <lineage>
        <taxon>Bacteria</taxon>
        <taxon>Pseudomonadati</taxon>
        <taxon>Pseudomonadota</taxon>
        <taxon>Gammaproteobacteria</taxon>
        <taxon>Vibrionales</taxon>
        <taxon>Vibrionaceae</taxon>
        <taxon>Vibrio</taxon>
    </lineage>
</organism>
<dbReference type="InterPro" id="IPR029063">
    <property type="entry name" value="SAM-dependent_MTases_sf"/>
</dbReference>
<dbReference type="EMBL" id="JAUFQC010000027">
    <property type="protein sequence ID" value="MDN3611480.1"/>
    <property type="molecule type" value="Genomic_DNA"/>
</dbReference>
<gene>
    <name evidence="2" type="ORF">QWZ16_17925</name>
</gene>
<dbReference type="Gene3D" id="3.40.50.150">
    <property type="entry name" value="Vaccinia Virus protein VP39"/>
    <property type="match status" value="1"/>
</dbReference>
<dbReference type="CDD" id="cd02440">
    <property type="entry name" value="AdoMet_MTases"/>
    <property type="match status" value="1"/>
</dbReference>
<keyword evidence="2" id="KW-0808">Transferase</keyword>
<dbReference type="InterPro" id="IPR013217">
    <property type="entry name" value="Methyltransf_12"/>
</dbReference>
<name>A0ABT8BZK5_9VIBR</name>
<evidence type="ECO:0000259" key="1">
    <source>
        <dbReference type="Pfam" id="PF08242"/>
    </source>
</evidence>
<dbReference type="EC" id="2.1.-.-" evidence="2"/>
<dbReference type="InterPro" id="IPR016584">
    <property type="entry name" value="MeTrfase_VrtF"/>
</dbReference>
<evidence type="ECO:0000313" key="2">
    <source>
        <dbReference type="EMBL" id="MDN3611480.1"/>
    </source>
</evidence>
<dbReference type="Proteomes" id="UP001238540">
    <property type="component" value="Unassembled WGS sequence"/>
</dbReference>
<comment type="caution">
    <text evidence="2">The sequence shown here is derived from an EMBL/GenBank/DDBJ whole genome shotgun (WGS) entry which is preliminary data.</text>
</comment>
<dbReference type="Pfam" id="PF08242">
    <property type="entry name" value="Methyltransf_12"/>
    <property type="match status" value="1"/>
</dbReference>
<dbReference type="SUPFAM" id="SSF53335">
    <property type="entry name" value="S-adenosyl-L-methionine-dependent methyltransferases"/>
    <property type="match status" value="1"/>
</dbReference>
<feature type="domain" description="Methyltransferase type 12" evidence="1">
    <location>
        <begin position="54"/>
        <end position="150"/>
    </location>
</feature>
<keyword evidence="3" id="KW-1185">Reference proteome</keyword>
<dbReference type="GO" id="GO:0032259">
    <property type="term" value="P:methylation"/>
    <property type="evidence" value="ECO:0007669"/>
    <property type="project" value="UniProtKB-KW"/>
</dbReference>
<dbReference type="PIRSF" id="PIRSF011491">
    <property type="entry name" value="Mtase_YbcY_prd"/>
    <property type="match status" value="1"/>
</dbReference>
<keyword evidence="2" id="KW-0489">Methyltransferase</keyword>
<evidence type="ECO:0000313" key="3">
    <source>
        <dbReference type="Proteomes" id="UP001238540"/>
    </source>
</evidence>
<accession>A0ABT8BZK5</accession>
<dbReference type="GO" id="GO:0008168">
    <property type="term" value="F:methyltransferase activity"/>
    <property type="evidence" value="ECO:0007669"/>
    <property type="project" value="UniProtKB-KW"/>
</dbReference>
<sequence length="216" mass="23702">MNNDAVIAGQAVYSKKILSIYDLWVLGFSNHFLWKCPTKRIGHLFSALASTHHLDVGVGTGYYLKKYLTSNTERIALLDLNRNSLGSTSKAIEHLDPEIYCQNALEPLSIEQGFDSVSVNYLLHCLPGSIPEKSQLFTHLKAVMNPGGVLFGSTILGQGTARNAFATKLMAFYNKKGIFSNSQDDLNGLETALQHEFCDVNIDVVGCVALFSARKA</sequence>
<dbReference type="RefSeq" id="WP_076588868.1">
    <property type="nucleotide sequence ID" value="NZ_JABEYA020000005.1"/>
</dbReference>
<reference evidence="3" key="1">
    <citation type="journal article" date="2019" name="Int. J. Syst. Evol. Microbiol.">
        <title>The Global Catalogue of Microorganisms (GCM) 10K type strain sequencing project: providing services to taxonomists for standard genome sequencing and annotation.</title>
        <authorList>
            <consortium name="The Broad Institute Genomics Platform"/>
            <consortium name="The Broad Institute Genome Sequencing Center for Infectious Disease"/>
            <person name="Wu L."/>
            <person name="Ma J."/>
        </authorList>
    </citation>
    <scope>NUCLEOTIDE SEQUENCE [LARGE SCALE GENOMIC DNA]</scope>
    <source>
        <strain evidence="3">CECT 7398</strain>
    </source>
</reference>